<dbReference type="EMBL" id="JAVDSJ010000006">
    <property type="protein sequence ID" value="MDR6586354.1"/>
    <property type="molecule type" value="Genomic_DNA"/>
</dbReference>
<keyword evidence="2" id="KW-1185">Reference proteome</keyword>
<dbReference type="Proteomes" id="UP001260715">
    <property type="component" value="Unassembled WGS sequence"/>
</dbReference>
<sequence length="294" mass="32402">MENQLIAERCNQVLNTKVIRRSKFTDQKSMNIPVNAAEEVADLLMTLPRVADIQNAQARLERLANPVTTFSALWRQYINCGFSSQEKSDPDTAIGRFAKSNSPLMDWQSVFDHGEDVQWIAAELVAAGLNRMTDKKTRLLLSARQAFSGAMGKDDRLVNGNVGFGLDVFLDLASGRASDRDIATSAQFSRSIDSGQLYGIGHKQVRNILVNTGLAHNVVPIDSRWREYVGHHLHFAATDLAQHSRYLDVENVIRTALILVQKRRDDIPCLAVLDASVFAVQSADGHASGGWAGA</sequence>
<gene>
    <name evidence="1" type="ORF">J2W50_004578</name>
</gene>
<dbReference type="RefSeq" id="WP_310012120.1">
    <property type="nucleotide sequence ID" value="NZ_JAVDSJ010000006.1"/>
</dbReference>
<protein>
    <submittedName>
        <fullName evidence="1">Uncharacterized protein</fullName>
    </submittedName>
</protein>
<name>A0ABU1PKH3_9BURK</name>
<comment type="caution">
    <text evidence="1">The sequence shown here is derived from an EMBL/GenBank/DDBJ whole genome shotgun (WGS) entry which is preliminary data.</text>
</comment>
<accession>A0ABU1PKH3</accession>
<evidence type="ECO:0000313" key="1">
    <source>
        <dbReference type="EMBL" id="MDR6586354.1"/>
    </source>
</evidence>
<organism evidence="1 2">
    <name type="scientific">Herbaspirillum frisingense</name>
    <dbReference type="NCBI Taxonomy" id="92645"/>
    <lineage>
        <taxon>Bacteria</taxon>
        <taxon>Pseudomonadati</taxon>
        <taxon>Pseudomonadota</taxon>
        <taxon>Betaproteobacteria</taxon>
        <taxon>Burkholderiales</taxon>
        <taxon>Oxalobacteraceae</taxon>
        <taxon>Herbaspirillum</taxon>
    </lineage>
</organism>
<reference evidence="1 2" key="1">
    <citation type="submission" date="2023-07" db="EMBL/GenBank/DDBJ databases">
        <title>Sorghum-associated microbial communities from plants grown in Nebraska, USA.</title>
        <authorList>
            <person name="Schachtman D."/>
        </authorList>
    </citation>
    <scope>NUCLEOTIDE SEQUENCE [LARGE SCALE GENOMIC DNA]</scope>
    <source>
        <strain evidence="1 2">596</strain>
    </source>
</reference>
<evidence type="ECO:0000313" key="2">
    <source>
        <dbReference type="Proteomes" id="UP001260715"/>
    </source>
</evidence>
<proteinExistence type="predicted"/>